<evidence type="ECO:0000259" key="8">
    <source>
        <dbReference type="PROSITE" id="PS50217"/>
    </source>
</evidence>
<dbReference type="InterPro" id="IPR040223">
    <property type="entry name" value="PAR_bZIP"/>
</dbReference>
<dbReference type="GO" id="GO:0000978">
    <property type="term" value="F:RNA polymerase II cis-regulatory region sequence-specific DNA binding"/>
    <property type="evidence" value="ECO:0007669"/>
    <property type="project" value="TreeGrafter"/>
</dbReference>
<evidence type="ECO:0000256" key="3">
    <source>
        <dbReference type="ARBA" id="ARBA00023015"/>
    </source>
</evidence>
<feature type="region of interest" description="Disordered" evidence="7">
    <location>
        <begin position="299"/>
        <end position="393"/>
    </location>
</feature>
<comment type="subcellular location">
    <subcellularLocation>
        <location evidence="1">Nucleus</location>
    </subcellularLocation>
</comment>
<dbReference type="CDD" id="cd14695">
    <property type="entry name" value="bZIP_HLF"/>
    <property type="match status" value="1"/>
</dbReference>
<evidence type="ECO:0000256" key="1">
    <source>
        <dbReference type="ARBA" id="ARBA00004123"/>
    </source>
</evidence>
<dbReference type="SMART" id="SM00338">
    <property type="entry name" value="BRLZ"/>
    <property type="match status" value="1"/>
</dbReference>
<evidence type="ECO:0000256" key="4">
    <source>
        <dbReference type="ARBA" id="ARBA00023125"/>
    </source>
</evidence>
<feature type="region of interest" description="Disordered" evidence="7">
    <location>
        <begin position="1"/>
        <end position="20"/>
    </location>
</feature>
<dbReference type="InterPro" id="IPR004827">
    <property type="entry name" value="bZIP"/>
</dbReference>
<comment type="similarity">
    <text evidence="2">Belongs to the bZIP family. NFIL3 subfamily.</text>
</comment>
<keyword evidence="3" id="KW-0805">Transcription regulation</keyword>
<dbReference type="GO" id="GO:0000981">
    <property type="term" value="F:DNA-binding transcription factor activity, RNA polymerase II-specific"/>
    <property type="evidence" value="ECO:0007669"/>
    <property type="project" value="TreeGrafter"/>
</dbReference>
<dbReference type="PROSITE" id="PS50217">
    <property type="entry name" value="BZIP"/>
    <property type="match status" value="1"/>
</dbReference>
<evidence type="ECO:0000256" key="7">
    <source>
        <dbReference type="SAM" id="MobiDB-lite"/>
    </source>
</evidence>
<feature type="compositionally biased region" description="Polar residues" evidence="7">
    <location>
        <begin position="308"/>
        <end position="325"/>
    </location>
</feature>
<evidence type="ECO:0000256" key="6">
    <source>
        <dbReference type="ARBA" id="ARBA00023242"/>
    </source>
</evidence>
<comment type="caution">
    <text evidence="9">The sequence shown here is derived from an EMBL/GenBank/DDBJ whole genome shotgun (WGS) entry which is preliminary data.</text>
</comment>
<dbReference type="SUPFAM" id="SSF57959">
    <property type="entry name" value="Leucine zipper domain"/>
    <property type="match status" value="1"/>
</dbReference>
<gene>
    <name evidence="9" type="ORF">O3P69_016832</name>
</gene>
<feature type="compositionally biased region" description="Low complexity" evidence="7">
    <location>
        <begin position="110"/>
        <end position="119"/>
    </location>
</feature>
<feature type="compositionally biased region" description="Basic and acidic residues" evidence="7">
    <location>
        <begin position="352"/>
        <end position="364"/>
    </location>
</feature>
<evidence type="ECO:0000313" key="9">
    <source>
        <dbReference type="EMBL" id="KAK8380501.1"/>
    </source>
</evidence>
<organism evidence="9 10">
    <name type="scientific">Scylla paramamosain</name>
    <name type="common">Mud crab</name>
    <dbReference type="NCBI Taxonomy" id="85552"/>
    <lineage>
        <taxon>Eukaryota</taxon>
        <taxon>Metazoa</taxon>
        <taxon>Ecdysozoa</taxon>
        <taxon>Arthropoda</taxon>
        <taxon>Crustacea</taxon>
        <taxon>Multicrustacea</taxon>
        <taxon>Malacostraca</taxon>
        <taxon>Eumalacostraca</taxon>
        <taxon>Eucarida</taxon>
        <taxon>Decapoda</taxon>
        <taxon>Pleocyemata</taxon>
        <taxon>Brachyura</taxon>
        <taxon>Eubrachyura</taxon>
        <taxon>Portunoidea</taxon>
        <taxon>Portunidae</taxon>
        <taxon>Portuninae</taxon>
        <taxon>Scylla</taxon>
    </lineage>
</organism>
<dbReference type="Pfam" id="PF07716">
    <property type="entry name" value="bZIP_2"/>
    <property type="match status" value="1"/>
</dbReference>
<proteinExistence type="inferred from homology"/>
<feature type="compositionally biased region" description="Polar residues" evidence="7">
    <location>
        <begin position="126"/>
        <end position="137"/>
    </location>
</feature>
<evidence type="ECO:0000256" key="2">
    <source>
        <dbReference type="ARBA" id="ARBA00006079"/>
    </source>
</evidence>
<feature type="compositionally biased region" description="Pro residues" evidence="7">
    <location>
        <begin position="147"/>
        <end position="156"/>
    </location>
</feature>
<dbReference type="InterPro" id="IPR046347">
    <property type="entry name" value="bZIP_sf"/>
</dbReference>
<accession>A0AAW0SZC4</accession>
<keyword evidence="5" id="KW-0804">Transcription</keyword>
<keyword evidence="10" id="KW-1185">Reference proteome</keyword>
<feature type="region of interest" description="Disordered" evidence="7">
    <location>
        <begin position="110"/>
        <end position="158"/>
    </location>
</feature>
<dbReference type="EMBL" id="JARAKH010000042">
    <property type="protein sequence ID" value="KAK8380504.1"/>
    <property type="molecule type" value="Genomic_DNA"/>
</dbReference>
<dbReference type="FunFam" id="1.20.5.170:FF:000025">
    <property type="entry name" value="nuclear factor interleukin-3-regulated protein-like"/>
    <property type="match status" value="1"/>
</dbReference>
<dbReference type="AlphaFoldDB" id="A0AAW0SZC4"/>
<keyword evidence="4" id="KW-0238">DNA-binding</keyword>
<reference evidence="9 10" key="1">
    <citation type="submission" date="2023-03" db="EMBL/GenBank/DDBJ databases">
        <title>High-quality genome of Scylla paramamosain provides insights in environmental adaptation.</title>
        <authorList>
            <person name="Zhang L."/>
        </authorList>
    </citation>
    <scope>NUCLEOTIDE SEQUENCE [LARGE SCALE GENOMIC DNA]</scope>
    <source>
        <strain evidence="9">LZ_2023a</strain>
        <tissue evidence="9">Muscle</tissue>
    </source>
</reference>
<dbReference type="EMBL" id="JARAKH010000042">
    <property type="protein sequence ID" value="KAK8380499.1"/>
    <property type="molecule type" value="Genomic_DNA"/>
</dbReference>
<dbReference type="Gene3D" id="1.20.5.170">
    <property type="match status" value="1"/>
</dbReference>
<keyword evidence="6" id="KW-0539">Nucleus</keyword>
<dbReference type="PANTHER" id="PTHR11988:SF56">
    <property type="entry name" value="TRANSCRIPTION FACTOR CES-2"/>
    <property type="match status" value="1"/>
</dbReference>
<evidence type="ECO:0000256" key="5">
    <source>
        <dbReference type="ARBA" id="ARBA00023163"/>
    </source>
</evidence>
<dbReference type="Proteomes" id="UP001487740">
    <property type="component" value="Unassembled WGS sequence"/>
</dbReference>
<feature type="domain" description="BZIP" evidence="8">
    <location>
        <begin position="394"/>
        <end position="451"/>
    </location>
</feature>
<sequence length="457" mass="49290">MLQLRVGRASVPSSEMMSSMSGFRGDVMAEGSRLPPMGPHFRDAGSSLSRDYCMDSQPLDYSTKRIHGIPLSLTSIDNGGGLAGDASTTPIFKSPKLSPKSVSESLSLRSECSSPMSCSPGPHVTPYSQVPSRSYSPTPHAFQQLLHPPPVPPVPPAAQISPSALPPIASSFHHNPAAVSSLILAQLQANPLLFSTLLAKSNLMTQQQQLQNMKAQVSPPLKSPPSEPRLPGFSGAGFGVGGLGPDTLSMMHLKNYHGDHLGPSSGVLHNTTQEELALLERSNEEYRSFRENFLSESSKIKARRGGRRNSTTLGGASVTGNSCDRSSGAPDDSGGEGSIDVVSGDSGDGEDHDAKTDNGEEKSMEMSQQEAGADPYSLIPKKRNRQGLESTMKDEAYWERRRRNNEAAKRSRDARRAKEEEIAIRGAFLEQENMKLRAELSTLKSETAKLRCMLYNS</sequence>
<dbReference type="GO" id="GO:0005634">
    <property type="term" value="C:nucleus"/>
    <property type="evidence" value="ECO:0007669"/>
    <property type="project" value="UniProtKB-SubCell"/>
</dbReference>
<evidence type="ECO:0000313" key="10">
    <source>
        <dbReference type="Proteomes" id="UP001487740"/>
    </source>
</evidence>
<dbReference type="EMBL" id="JARAKH010000042">
    <property type="protein sequence ID" value="KAK8380501.1"/>
    <property type="molecule type" value="Genomic_DNA"/>
</dbReference>
<name>A0AAW0SZC4_SCYPA</name>
<protein>
    <recommendedName>
        <fullName evidence="8">BZIP domain-containing protein</fullName>
    </recommendedName>
</protein>
<dbReference type="PANTHER" id="PTHR11988">
    <property type="entry name" value="THYROTROPH EMBRYONIC FACTOR RELATED"/>
    <property type="match status" value="1"/>
</dbReference>